<dbReference type="InterPro" id="IPR009003">
    <property type="entry name" value="Peptidase_S1_PA"/>
</dbReference>
<dbReference type="EMBL" id="AP025739">
    <property type="protein sequence ID" value="BDI31224.1"/>
    <property type="molecule type" value="Genomic_DNA"/>
</dbReference>
<sequence length="272" mass="30523">MKYIRGNKMQSDEKPVRFFARHFVRLCGMAVTHDIDGNETKQYLNYSAFIISYEGHWTLVTAGHIIEDIEKLYAAGGRFADVALDDSAAADATCVYPLPFDYQSAPKMHIFDEENGIDIGLIALSNFYCQGLIKNNIEPLSEQSWQIDTPAEFDAYWLFGLPAERVIDQGNGGKVGYVMLHLNLVEDIPVDMRKPFPRFYAQITDKGSLKSIEGMSGGPIFGIKAQADDRQFYWLVAVQSGWRSDIGLVTACPINAFFECIRSEMAAKGLIY</sequence>
<name>A0A402D780_9BACT</name>
<dbReference type="KEGG" id="ccot:CCAX7_32750"/>
<evidence type="ECO:0000313" key="2">
    <source>
        <dbReference type="Proteomes" id="UP000287394"/>
    </source>
</evidence>
<dbReference type="AlphaFoldDB" id="A0A402D780"/>
<protein>
    <submittedName>
        <fullName evidence="1">Uncharacterized protein</fullName>
    </submittedName>
</protein>
<keyword evidence="2" id="KW-1185">Reference proteome</keyword>
<organism evidence="1 2">
    <name type="scientific">Capsulimonas corticalis</name>
    <dbReference type="NCBI Taxonomy" id="2219043"/>
    <lineage>
        <taxon>Bacteria</taxon>
        <taxon>Bacillati</taxon>
        <taxon>Armatimonadota</taxon>
        <taxon>Armatimonadia</taxon>
        <taxon>Capsulimonadales</taxon>
        <taxon>Capsulimonadaceae</taxon>
        <taxon>Capsulimonas</taxon>
    </lineage>
</organism>
<reference evidence="1 2" key="1">
    <citation type="journal article" date="2019" name="Int. J. Syst. Evol. Microbiol.">
        <title>Capsulimonas corticalis gen. nov., sp. nov., an aerobic capsulated bacterium, of a novel bacterial order, Capsulimonadales ord. nov., of the class Armatimonadia of the phylum Armatimonadetes.</title>
        <authorList>
            <person name="Li J."/>
            <person name="Kudo C."/>
            <person name="Tonouchi A."/>
        </authorList>
    </citation>
    <scope>NUCLEOTIDE SEQUENCE [LARGE SCALE GENOMIC DNA]</scope>
    <source>
        <strain evidence="1 2">AX-7</strain>
    </source>
</reference>
<gene>
    <name evidence="1" type="ORF">CCAX7_32750</name>
</gene>
<proteinExistence type="predicted"/>
<evidence type="ECO:0000313" key="1">
    <source>
        <dbReference type="EMBL" id="BDI31224.1"/>
    </source>
</evidence>
<accession>A0A402D780</accession>
<dbReference type="Proteomes" id="UP000287394">
    <property type="component" value="Chromosome"/>
</dbReference>
<dbReference type="SUPFAM" id="SSF50494">
    <property type="entry name" value="Trypsin-like serine proteases"/>
    <property type="match status" value="1"/>
</dbReference>